<comment type="similarity">
    <text evidence="1">Belongs to the 6-phosphogluconate dehydrogenase family.</text>
</comment>
<evidence type="ECO:0000256" key="1">
    <source>
        <dbReference type="ARBA" id="ARBA00008419"/>
    </source>
</evidence>
<gene>
    <name evidence="6" type="primary">gnd</name>
    <name evidence="6" type="ORF">ACFP1H_06295</name>
</gene>
<dbReference type="NCBIfam" id="NF007161">
    <property type="entry name" value="PRK09599.1"/>
    <property type="match status" value="1"/>
</dbReference>
<dbReference type="Gene3D" id="1.10.1040.10">
    <property type="entry name" value="N-(1-d-carboxylethyl)-l-norvaline Dehydrogenase, domain 2"/>
    <property type="match status" value="1"/>
</dbReference>
<dbReference type="Gene3D" id="3.40.50.720">
    <property type="entry name" value="NAD(P)-binding Rossmann-like Domain"/>
    <property type="match status" value="1"/>
</dbReference>
<dbReference type="NCBIfam" id="TIGR00872">
    <property type="entry name" value="gnd_rel"/>
    <property type="match status" value="1"/>
</dbReference>
<dbReference type="GO" id="GO:0016491">
    <property type="term" value="F:oxidoreductase activity"/>
    <property type="evidence" value="ECO:0007669"/>
    <property type="project" value="UniProtKB-KW"/>
</dbReference>
<organism evidence="6 7">
    <name type="scientific">Secundilactobacillus hailunensis</name>
    <dbReference type="NCBI Taxonomy" id="2559923"/>
    <lineage>
        <taxon>Bacteria</taxon>
        <taxon>Bacillati</taxon>
        <taxon>Bacillota</taxon>
        <taxon>Bacilli</taxon>
        <taxon>Lactobacillales</taxon>
        <taxon>Lactobacillaceae</taxon>
        <taxon>Secundilactobacillus</taxon>
    </lineage>
</organism>
<dbReference type="Pfam" id="PF00393">
    <property type="entry name" value="6PGD"/>
    <property type="match status" value="1"/>
</dbReference>
<accession>A0ABW1T8U1</accession>
<dbReference type="Pfam" id="PF03446">
    <property type="entry name" value="NAD_binding_2"/>
    <property type="match status" value="1"/>
</dbReference>
<keyword evidence="7" id="KW-1185">Reference proteome</keyword>
<feature type="domain" description="6-phosphogluconate dehydrogenase C-terminal" evidence="5">
    <location>
        <begin position="168"/>
        <end position="299"/>
    </location>
</feature>
<dbReference type="SMART" id="SM01350">
    <property type="entry name" value="6PGD"/>
    <property type="match status" value="1"/>
</dbReference>
<evidence type="ECO:0000256" key="4">
    <source>
        <dbReference type="ARBA" id="ARBA00023064"/>
    </source>
</evidence>
<dbReference type="Proteomes" id="UP001596190">
    <property type="component" value="Unassembled WGS sequence"/>
</dbReference>
<keyword evidence="3 6" id="KW-0560">Oxidoreductase</keyword>
<dbReference type="InterPro" id="IPR013328">
    <property type="entry name" value="6PGD_dom2"/>
</dbReference>
<dbReference type="InterPro" id="IPR008927">
    <property type="entry name" value="6-PGluconate_DH-like_C_sf"/>
</dbReference>
<dbReference type="InterPro" id="IPR015815">
    <property type="entry name" value="HIBADH-related"/>
</dbReference>
<evidence type="ECO:0000256" key="2">
    <source>
        <dbReference type="ARBA" id="ARBA00009080"/>
    </source>
</evidence>
<dbReference type="PIRSF" id="PIRSF000103">
    <property type="entry name" value="HIBADH"/>
    <property type="match status" value="1"/>
</dbReference>
<sequence>MKLGLIGLGKMGIHLAQNMIRNNNEVVGFDLNTDLVEEAGKYGADKATTLKEMIAQLPSPKIVWIMVPAGKPTDATVDDLAANLNKGDIVIDGGNTFWKDSLRHNRLLGAKGVHYFDCGSSGGWSGALNGGNFMIGGDEPEVFETIRPLFEGIAQKDGYLYTGKAGSGHYLKMVHNGIEYGMMEAIGEGFEVLQASDFDYDNKAVAKVWNNGSVVRSWLMELAEAAFEKDPNLDKIKGRMHSNGEGQWTVEDAMDHGVPTPVISASVMQRFRSMQDDTFNGKVVSALRNGFGGHAMDKN</sequence>
<dbReference type="PANTHER" id="PTHR11811">
    <property type="entry name" value="6-PHOSPHOGLUCONATE DEHYDROGENASE"/>
    <property type="match status" value="1"/>
</dbReference>
<dbReference type="SUPFAM" id="SSF51735">
    <property type="entry name" value="NAD(P)-binding Rossmann-fold domains"/>
    <property type="match status" value="1"/>
</dbReference>
<evidence type="ECO:0000313" key="7">
    <source>
        <dbReference type="Proteomes" id="UP001596190"/>
    </source>
</evidence>
<dbReference type="InterPro" id="IPR006115">
    <property type="entry name" value="6PGDH_NADP-bd"/>
</dbReference>
<dbReference type="InterPro" id="IPR006183">
    <property type="entry name" value="Pgluconate_DH"/>
</dbReference>
<name>A0ABW1T8U1_9LACO</name>
<dbReference type="EC" id="1.1.1.343" evidence="6"/>
<proteinExistence type="inferred from homology"/>
<dbReference type="RefSeq" id="WP_137630336.1">
    <property type="nucleotide sequence ID" value="NZ_BJDO01000006.1"/>
</dbReference>
<reference evidence="7" key="1">
    <citation type="journal article" date="2019" name="Int. J. Syst. Evol. Microbiol.">
        <title>The Global Catalogue of Microorganisms (GCM) 10K type strain sequencing project: providing services to taxonomists for standard genome sequencing and annotation.</title>
        <authorList>
            <consortium name="The Broad Institute Genomics Platform"/>
            <consortium name="The Broad Institute Genome Sequencing Center for Infectious Disease"/>
            <person name="Wu L."/>
            <person name="Ma J."/>
        </authorList>
    </citation>
    <scope>NUCLEOTIDE SEQUENCE [LARGE SCALE GENOMIC DNA]</scope>
    <source>
        <strain evidence="7">CCM 8950</strain>
    </source>
</reference>
<dbReference type="InterPro" id="IPR004849">
    <property type="entry name" value="6DGDH_YqeC"/>
</dbReference>
<dbReference type="InterPro" id="IPR036291">
    <property type="entry name" value="NAD(P)-bd_dom_sf"/>
</dbReference>
<evidence type="ECO:0000259" key="5">
    <source>
        <dbReference type="SMART" id="SM01350"/>
    </source>
</evidence>
<comment type="similarity">
    <text evidence="2">Belongs to the HIBADH-related family.</text>
</comment>
<dbReference type="SUPFAM" id="SSF48179">
    <property type="entry name" value="6-phosphogluconate dehydrogenase C-terminal domain-like"/>
    <property type="match status" value="1"/>
</dbReference>
<evidence type="ECO:0000313" key="6">
    <source>
        <dbReference type="EMBL" id="MFC6254194.1"/>
    </source>
</evidence>
<dbReference type="EMBL" id="JBHSSA010000050">
    <property type="protein sequence ID" value="MFC6254194.1"/>
    <property type="molecule type" value="Genomic_DNA"/>
</dbReference>
<comment type="caution">
    <text evidence="6">The sequence shown here is derived from an EMBL/GenBank/DDBJ whole genome shotgun (WGS) entry which is preliminary data.</text>
</comment>
<evidence type="ECO:0000256" key="3">
    <source>
        <dbReference type="ARBA" id="ARBA00023002"/>
    </source>
</evidence>
<keyword evidence="4" id="KW-0311">Gluconate utilization</keyword>
<dbReference type="PRINTS" id="PR00076">
    <property type="entry name" value="6PGDHDRGNASE"/>
</dbReference>
<protein>
    <submittedName>
        <fullName evidence="6">Phosphogluconate dehydrogenase (NAD(+)-dependent, decarboxylating)</fullName>
        <ecNumber evidence="6">1.1.1.343</ecNumber>
    </submittedName>
</protein>
<dbReference type="InterPro" id="IPR006114">
    <property type="entry name" value="6PGDH_C"/>
</dbReference>